<keyword evidence="1" id="KW-0732">Signal</keyword>
<evidence type="ECO:0000313" key="2">
    <source>
        <dbReference type="EMBL" id="THD69294.1"/>
    </source>
</evidence>
<reference evidence="2 3" key="1">
    <citation type="submission" date="2019-04" db="EMBL/GenBank/DDBJ databases">
        <title>Draft genome sequence of Robertkochia marina CC-AMO-30D.</title>
        <authorList>
            <person name="Hameed A."/>
            <person name="Lin S.-Y."/>
            <person name="Shahina M."/>
            <person name="Lai W.-A."/>
            <person name="Young C.-C."/>
        </authorList>
    </citation>
    <scope>NUCLEOTIDE SEQUENCE [LARGE SCALE GENOMIC DNA]</scope>
    <source>
        <strain evidence="2 3">CC-AMO-30D</strain>
    </source>
</reference>
<dbReference type="AlphaFoldDB" id="A0A4S3M2E5"/>
<comment type="caution">
    <text evidence="2">The sequence shown here is derived from an EMBL/GenBank/DDBJ whole genome shotgun (WGS) entry which is preliminary data.</text>
</comment>
<name>A0A4S3M2E5_9FLAO</name>
<keyword evidence="3" id="KW-1185">Reference proteome</keyword>
<evidence type="ECO:0000256" key="1">
    <source>
        <dbReference type="SAM" id="SignalP"/>
    </source>
</evidence>
<evidence type="ECO:0008006" key="4">
    <source>
        <dbReference type="Google" id="ProtNLM"/>
    </source>
</evidence>
<sequence length="181" mass="21033">MKNKSIFPALLACFALIMVTAHIDILKDQFLLDDEEKPVESTRLAIEDQGAFEFKKTTDIVLSNRFRLKNTIVHLQDHPEISYKDRVLNAARQPIYDSIAEVYFDDKILLKSNSLKQLTTSYHKDPDFWKNAGLESFEVDMIKSDANTLVCRYTFVSYNLQEYRAFEIRVDRKGETAIEQV</sequence>
<evidence type="ECO:0000313" key="3">
    <source>
        <dbReference type="Proteomes" id="UP000305939"/>
    </source>
</evidence>
<protein>
    <recommendedName>
        <fullName evidence="4">DUF3857 domain-containing protein</fullName>
    </recommendedName>
</protein>
<dbReference type="RefSeq" id="WP_136334784.1">
    <property type="nucleotide sequence ID" value="NZ_QXMP01000001.1"/>
</dbReference>
<gene>
    <name evidence="2" type="ORF">E7Z59_02910</name>
</gene>
<proteinExistence type="predicted"/>
<dbReference type="Proteomes" id="UP000305939">
    <property type="component" value="Unassembled WGS sequence"/>
</dbReference>
<accession>A0A4S3M2E5</accession>
<dbReference type="OrthoDB" id="1441026at2"/>
<organism evidence="2 3">
    <name type="scientific">Robertkochia marina</name>
    <dbReference type="NCBI Taxonomy" id="1227945"/>
    <lineage>
        <taxon>Bacteria</taxon>
        <taxon>Pseudomonadati</taxon>
        <taxon>Bacteroidota</taxon>
        <taxon>Flavobacteriia</taxon>
        <taxon>Flavobacteriales</taxon>
        <taxon>Flavobacteriaceae</taxon>
        <taxon>Robertkochia</taxon>
    </lineage>
</organism>
<feature type="signal peptide" evidence="1">
    <location>
        <begin position="1"/>
        <end position="23"/>
    </location>
</feature>
<dbReference type="EMBL" id="SSMC01000001">
    <property type="protein sequence ID" value="THD69294.1"/>
    <property type="molecule type" value="Genomic_DNA"/>
</dbReference>
<feature type="chain" id="PRO_5020226985" description="DUF3857 domain-containing protein" evidence="1">
    <location>
        <begin position="24"/>
        <end position="181"/>
    </location>
</feature>